<evidence type="ECO:0008006" key="2">
    <source>
        <dbReference type="Google" id="ProtNLM"/>
    </source>
</evidence>
<proteinExistence type="predicted"/>
<protein>
    <recommendedName>
        <fullName evidence="2">Intramolecular chaperone auto-processing domain containing protein</fullName>
    </recommendedName>
</protein>
<organism evidence="1">
    <name type="scientific">uncultured Caudovirales phage</name>
    <dbReference type="NCBI Taxonomy" id="2100421"/>
    <lineage>
        <taxon>Viruses</taxon>
        <taxon>Duplodnaviria</taxon>
        <taxon>Heunggongvirae</taxon>
        <taxon>Uroviricota</taxon>
        <taxon>Caudoviricetes</taxon>
        <taxon>Peduoviridae</taxon>
        <taxon>Maltschvirus</taxon>
        <taxon>Maltschvirus maltsch</taxon>
    </lineage>
</organism>
<name>A0A6J5L4T5_9CAUD</name>
<accession>A0A6J5L4T5</accession>
<sequence length="207" mass="21391">MGKDAPSPPPAPDYVGAAQAQGVANVEAARATAKLGNPNVYSPYGTQTVTYEGDVPTVTQSLSPESQKILEAQNATKLGLANLGSQGITTAQNVMGTPFQFGGPSVQTSLDTSGIAKMPVNAGTTGQEAIMSRLEPSLAKNRVSTETQLINQGLRPGTEAYDNAIKLLGQQENDARTQAVMQGLNLDIGANAQGFNQALQGGQFGNT</sequence>
<evidence type="ECO:0000313" key="1">
    <source>
        <dbReference type="EMBL" id="CAB4128562.1"/>
    </source>
</evidence>
<feature type="non-terminal residue" evidence="1">
    <location>
        <position position="207"/>
    </location>
</feature>
<gene>
    <name evidence="1" type="ORF">UFOVP102_48</name>
</gene>
<dbReference type="EMBL" id="LR796228">
    <property type="protein sequence ID" value="CAB4128562.1"/>
    <property type="molecule type" value="Genomic_DNA"/>
</dbReference>
<reference evidence="1" key="1">
    <citation type="submission" date="2020-04" db="EMBL/GenBank/DDBJ databases">
        <authorList>
            <person name="Chiriac C."/>
            <person name="Salcher M."/>
            <person name="Ghai R."/>
            <person name="Kavagutti S V."/>
        </authorList>
    </citation>
    <scope>NUCLEOTIDE SEQUENCE</scope>
</reference>